<protein>
    <submittedName>
        <fullName evidence="2">Uncharacterized protein</fullName>
    </submittedName>
</protein>
<evidence type="ECO:0000256" key="1">
    <source>
        <dbReference type="SAM" id="MobiDB-lite"/>
    </source>
</evidence>
<reference evidence="2" key="1">
    <citation type="submission" date="2007-06" db="EMBL/GenBank/DDBJ databases">
        <title>Full length cDNA sequences from Sitka Spruce (Picea sitchensis).</title>
        <authorList>
            <person name="Ralph S.G."/>
            <person name="Chun H.E."/>
            <person name="Liao N."/>
            <person name="Ali J."/>
            <person name="Reid K."/>
            <person name="Kolosova N."/>
            <person name="Cooper N."/>
            <person name="Cullis C."/>
            <person name="Jancsik S."/>
            <person name="Moore R."/>
            <person name="Mayo M."/>
            <person name="Wagner S."/>
            <person name="Holt R.A."/>
            <person name="Jones S.J.M."/>
            <person name="Marra M.A."/>
            <person name="Ritland C.E."/>
            <person name="Ritland K."/>
            <person name="Bohlmann J."/>
        </authorList>
    </citation>
    <scope>NUCLEOTIDE SEQUENCE</scope>
    <source>
        <tissue evidence="2">Green portion of the leader tissue</tissue>
    </source>
</reference>
<evidence type="ECO:0000313" key="2">
    <source>
        <dbReference type="EMBL" id="ABR17383.1"/>
    </source>
</evidence>
<accession>B8LP03</accession>
<sequence length="102" mass="12009">MRNVLLEQLSRIQHIPSVPFQERPPDTEFHDEEEEDMEKRSKCRIWDGEYFGSESEEDGKPPRCDADTYVRSVLKHENKRLVPVSNVEPLKRIKQEEDGEAV</sequence>
<organism evidence="2">
    <name type="scientific">Picea sitchensis</name>
    <name type="common">Sitka spruce</name>
    <name type="synonym">Pinus sitchensis</name>
    <dbReference type="NCBI Taxonomy" id="3332"/>
    <lineage>
        <taxon>Eukaryota</taxon>
        <taxon>Viridiplantae</taxon>
        <taxon>Streptophyta</taxon>
        <taxon>Embryophyta</taxon>
        <taxon>Tracheophyta</taxon>
        <taxon>Spermatophyta</taxon>
        <taxon>Pinopsida</taxon>
        <taxon>Pinidae</taxon>
        <taxon>Conifers I</taxon>
        <taxon>Pinales</taxon>
        <taxon>Pinaceae</taxon>
        <taxon>Picea</taxon>
    </lineage>
</organism>
<dbReference type="EMBL" id="EF677569">
    <property type="protein sequence ID" value="ABR17383.1"/>
    <property type="molecule type" value="mRNA"/>
</dbReference>
<name>B8LP03_PICSI</name>
<feature type="region of interest" description="Disordered" evidence="1">
    <location>
        <begin position="18"/>
        <end position="40"/>
    </location>
</feature>
<proteinExistence type="evidence at transcript level"/>
<dbReference type="AlphaFoldDB" id="B8LP03"/>